<dbReference type="Gene3D" id="3.40.50.1820">
    <property type="entry name" value="alpha/beta hydrolase"/>
    <property type="match status" value="1"/>
</dbReference>
<dbReference type="PANTHER" id="PTHR43265:SF1">
    <property type="entry name" value="ESTERASE ESTD"/>
    <property type="match status" value="1"/>
</dbReference>
<proteinExistence type="predicted"/>
<evidence type="ECO:0000313" key="3">
    <source>
        <dbReference type="EMBL" id="SFW18513.1"/>
    </source>
</evidence>
<dbReference type="SUPFAM" id="SSF53474">
    <property type="entry name" value="alpha/beta-Hydrolases"/>
    <property type="match status" value="1"/>
</dbReference>
<dbReference type="InterPro" id="IPR000073">
    <property type="entry name" value="AB_hydrolase_1"/>
</dbReference>
<name>A0A1K1M608_9FLAO</name>
<keyword evidence="1" id="KW-0732">Signal</keyword>
<protein>
    <recommendedName>
        <fullName evidence="2">AB hydrolase-1 domain-containing protein</fullName>
    </recommendedName>
</protein>
<evidence type="ECO:0000259" key="2">
    <source>
        <dbReference type="Pfam" id="PF12697"/>
    </source>
</evidence>
<reference evidence="3 4" key="1">
    <citation type="submission" date="2016-11" db="EMBL/GenBank/DDBJ databases">
        <authorList>
            <person name="Jaros S."/>
            <person name="Januszkiewicz K."/>
            <person name="Wedrychowicz H."/>
        </authorList>
    </citation>
    <scope>NUCLEOTIDE SEQUENCE [LARGE SCALE GENOMIC DNA]</scope>
    <source>
        <strain evidence="3 4">CGMCC 1.12145</strain>
    </source>
</reference>
<evidence type="ECO:0000256" key="1">
    <source>
        <dbReference type="SAM" id="SignalP"/>
    </source>
</evidence>
<dbReference type="InterPro" id="IPR029058">
    <property type="entry name" value="AB_hydrolase_fold"/>
</dbReference>
<dbReference type="Proteomes" id="UP000182248">
    <property type="component" value="Unassembled WGS sequence"/>
</dbReference>
<dbReference type="RefSeq" id="WP_072315706.1">
    <property type="nucleotide sequence ID" value="NZ_FPJE01000002.1"/>
</dbReference>
<gene>
    <name evidence="3" type="ORF">SAMN02927921_00405</name>
</gene>
<evidence type="ECO:0000313" key="4">
    <source>
        <dbReference type="Proteomes" id="UP000182248"/>
    </source>
</evidence>
<dbReference type="Pfam" id="PF12697">
    <property type="entry name" value="Abhydrolase_6"/>
    <property type="match status" value="1"/>
</dbReference>
<dbReference type="GO" id="GO:0052689">
    <property type="term" value="F:carboxylic ester hydrolase activity"/>
    <property type="evidence" value="ECO:0007669"/>
    <property type="project" value="TreeGrafter"/>
</dbReference>
<dbReference type="STRING" id="1150368.SAMN02927921_00405"/>
<dbReference type="OrthoDB" id="9809549at2"/>
<sequence length="311" mass="34494">MKTIVCSVVLLIFSASFSQVVTRDIAVSDVLPGTLFSQGEAHRAAHLIILIAGSGPTDRFGNVPGAKNNSLRFLAEGLAGEQYDVYSYDKRILALAGTGKLREEDLRFDDFIADAREVIRFFRKDYERIAVLGHSEGSLIGMVAARGIADAFVSVAGAGRPIDRILERQLRENVPGSDSVLTQHYLSRLRQGETFIPEGPALYTKMFRESVQPYMISWMNYDPAKEIGKLTVPVLIVNGTEDLQVKTTEAGLLHRACPASELVLVENMNHVLKETEPGNRAANLMTYYNPELPVMDKLLVEIRRFLNTSLH</sequence>
<dbReference type="InterPro" id="IPR053145">
    <property type="entry name" value="AB_hydrolase_Est10"/>
</dbReference>
<feature type="chain" id="PRO_5012046461" description="AB hydrolase-1 domain-containing protein" evidence="1">
    <location>
        <begin position="19"/>
        <end position="311"/>
    </location>
</feature>
<dbReference type="AlphaFoldDB" id="A0A1K1M608"/>
<organism evidence="3 4">
    <name type="scientific">Sinomicrobium oceani</name>
    <dbReference type="NCBI Taxonomy" id="1150368"/>
    <lineage>
        <taxon>Bacteria</taxon>
        <taxon>Pseudomonadati</taxon>
        <taxon>Bacteroidota</taxon>
        <taxon>Flavobacteriia</taxon>
        <taxon>Flavobacteriales</taxon>
        <taxon>Flavobacteriaceae</taxon>
        <taxon>Sinomicrobium</taxon>
    </lineage>
</organism>
<dbReference type="EMBL" id="FPJE01000002">
    <property type="protein sequence ID" value="SFW18513.1"/>
    <property type="molecule type" value="Genomic_DNA"/>
</dbReference>
<keyword evidence="4" id="KW-1185">Reference proteome</keyword>
<feature type="signal peptide" evidence="1">
    <location>
        <begin position="1"/>
        <end position="18"/>
    </location>
</feature>
<accession>A0A1K1M608</accession>
<dbReference type="PANTHER" id="PTHR43265">
    <property type="entry name" value="ESTERASE ESTD"/>
    <property type="match status" value="1"/>
</dbReference>
<feature type="domain" description="AB hydrolase-1" evidence="2">
    <location>
        <begin position="73"/>
        <end position="271"/>
    </location>
</feature>